<sequence length="531" mass="58288">MNECHPPLDTLGTREQNYQAHVRLNTRPASQVESQVELNLHLLRATHLVLQTISAAALTRPVTHAGSAAYRRLPPRPIIAALINTAQDSESTRPPSLHHPPQYSVVVCFLMPVRDHILVQTRSFAPGVLPLSARTFRLVSCLRIVTGRDIPLCFVSRVTAAFYNDRGRPVWSRRVLLYKIVPRHRRNVAANQDIHSLTQAEYHQQFPYFHQDHTQDNYATSSTSAENQAADPFNTLAPNHPLAPVSCPSSSGHWYTSFNPQERRWSNMSGGWNPVTGRDNHGGGRPPFAPQGGGPMPAQGQAYIPHMGGPGYSFGMAPQFAGYPGMAAYGGGYMAAAPSYYPQPPGGGMPMAPPPMAQHPMHPGGFQTQQTFSYQPNGAGNMLPRQPQPYPVIDPTMPAAQMTNSSGGVGCEPGYNYFFPAEHTKAHIFKTSTPPWQLPPTAQIPFKATHIPCTTTMADLLKGFGCTNPVAKKNRVFEVIGSGSGKWYKGLAISGDDKDMLKKTLKEVGWDMTRTGNPHEKPIVCLWFCKD</sequence>
<gene>
    <name evidence="1" type="ORF">CCM_00502</name>
</gene>
<evidence type="ECO:0000313" key="1">
    <source>
        <dbReference type="EMBL" id="EGX95848.1"/>
    </source>
</evidence>
<dbReference type="OrthoDB" id="10057496at2759"/>
<dbReference type="EMBL" id="JH126399">
    <property type="protein sequence ID" value="EGX95848.1"/>
    <property type="molecule type" value="Genomic_DNA"/>
</dbReference>
<dbReference type="AlphaFoldDB" id="G3J4H8"/>
<dbReference type="HOGENOM" id="CLU_038596_0_0_1"/>
<proteinExistence type="predicted"/>
<evidence type="ECO:0000313" key="2">
    <source>
        <dbReference type="Proteomes" id="UP000001610"/>
    </source>
</evidence>
<accession>G3J4H8</accession>
<dbReference type="KEGG" id="cmt:CCM_00502"/>
<organism evidence="1 2">
    <name type="scientific">Cordyceps militaris (strain CM01)</name>
    <name type="common">Caterpillar fungus</name>
    <dbReference type="NCBI Taxonomy" id="983644"/>
    <lineage>
        <taxon>Eukaryota</taxon>
        <taxon>Fungi</taxon>
        <taxon>Dikarya</taxon>
        <taxon>Ascomycota</taxon>
        <taxon>Pezizomycotina</taxon>
        <taxon>Sordariomycetes</taxon>
        <taxon>Hypocreomycetidae</taxon>
        <taxon>Hypocreales</taxon>
        <taxon>Cordycipitaceae</taxon>
        <taxon>Cordyceps</taxon>
    </lineage>
</organism>
<name>G3J4H8_CORMM</name>
<dbReference type="InParanoid" id="G3J4H8"/>
<dbReference type="eggNOG" id="ENOG502SX1S">
    <property type="taxonomic scope" value="Eukaryota"/>
</dbReference>
<dbReference type="Proteomes" id="UP000001610">
    <property type="component" value="Unassembled WGS sequence"/>
</dbReference>
<protein>
    <submittedName>
        <fullName evidence="1">Uncharacterized protein</fullName>
    </submittedName>
</protein>
<dbReference type="RefSeq" id="XP_006665725.1">
    <property type="nucleotide sequence ID" value="XM_006665662.1"/>
</dbReference>
<reference evidence="1 2" key="1">
    <citation type="journal article" date="2011" name="Genome Biol.">
        <title>Genome sequence of the insect pathogenic fungus Cordyceps militaris, a valued traditional Chinese medicine.</title>
        <authorList>
            <person name="Zheng P."/>
            <person name="Xia Y."/>
            <person name="Xiao G."/>
            <person name="Xiong C."/>
            <person name="Hu X."/>
            <person name="Zhang S."/>
            <person name="Zheng H."/>
            <person name="Huang Y."/>
            <person name="Zhou Y."/>
            <person name="Wang S."/>
            <person name="Zhao G.P."/>
            <person name="Liu X."/>
            <person name="St Leger R.J."/>
            <person name="Wang C."/>
        </authorList>
    </citation>
    <scope>NUCLEOTIDE SEQUENCE [LARGE SCALE GENOMIC DNA]</scope>
    <source>
        <strain evidence="1 2">CM01</strain>
    </source>
</reference>
<dbReference type="STRING" id="983644.G3J4H8"/>
<dbReference type="VEuPathDB" id="FungiDB:CCM_00502"/>
<dbReference type="GeneID" id="18162537"/>
<keyword evidence="2" id="KW-1185">Reference proteome</keyword>